<dbReference type="Gene3D" id="6.10.340.10">
    <property type="match status" value="1"/>
</dbReference>
<gene>
    <name evidence="14" type="primary">mprB</name>
    <name evidence="14" type="ORF">Mco01_47220</name>
</gene>
<evidence type="ECO:0000259" key="12">
    <source>
        <dbReference type="PROSITE" id="PS50109"/>
    </source>
</evidence>
<evidence type="ECO:0000256" key="2">
    <source>
        <dbReference type="ARBA" id="ARBA00004236"/>
    </source>
</evidence>
<dbReference type="InterPro" id="IPR036097">
    <property type="entry name" value="HisK_dim/P_sf"/>
</dbReference>
<dbReference type="RefSeq" id="WP_204059048.1">
    <property type="nucleotide sequence ID" value="NZ_BAAAGP010000024.1"/>
</dbReference>
<dbReference type="Gene3D" id="1.10.287.130">
    <property type="match status" value="1"/>
</dbReference>
<dbReference type="InterPro" id="IPR004358">
    <property type="entry name" value="Sig_transdc_His_kin-like_C"/>
</dbReference>
<dbReference type="SMART" id="SM00304">
    <property type="entry name" value="HAMP"/>
    <property type="match status" value="1"/>
</dbReference>
<keyword evidence="5" id="KW-0808">Transferase</keyword>
<dbReference type="SMART" id="SM00387">
    <property type="entry name" value="HATPase_c"/>
    <property type="match status" value="1"/>
</dbReference>
<evidence type="ECO:0000256" key="5">
    <source>
        <dbReference type="ARBA" id="ARBA00022679"/>
    </source>
</evidence>
<dbReference type="CDD" id="cd06225">
    <property type="entry name" value="HAMP"/>
    <property type="match status" value="1"/>
</dbReference>
<evidence type="ECO:0000259" key="13">
    <source>
        <dbReference type="PROSITE" id="PS50885"/>
    </source>
</evidence>
<evidence type="ECO:0000256" key="6">
    <source>
        <dbReference type="ARBA" id="ARBA00022692"/>
    </source>
</evidence>
<feature type="domain" description="Histidine kinase" evidence="12">
    <location>
        <begin position="241"/>
        <end position="445"/>
    </location>
</feature>
<evidence type="ECO:0000313" key="15">
    <source>
        <dbReference type="Proteomes" id="UP000603904"/>
    </source>
</evidence>
<feature type="transmembrane region" description="Helical" evidence="11">
    <location>
        <begin position="156"/>
        <end position="179"/>
    </location>
</feature>
<dbReference type="InterPro" id="IPR003660">
    <property type="entry name" value="HAMP_dom"/>
</dbReference>
<dbReference type="InterPro" id="IPR003661">
    <property type="entry name" value="HisK_dim/P_dom"/>
</dbReference>
<evidence type="ECO:0000256" key="1">
    <source>
        <dbReference type="ARBA" id="ARBA00000085"/>
    </source>
</evidence>
<dbReference type="PANTHER" id="PTHR45436:SF5">
    <property type="entry name" value="SENSOR HISTIDINE KINASE TRCS"/>
    <property type="match status" value="1"/>
</dbReference>
<dbReference type="SUPFAM" id="SSF47384">
    <property type="entry name" value="Homodimeric domain of signal transducing histidine kinase"/>
    <property type="match status" value="1"/>
</dbReference>
<dbReference type="Pfam" id="PF02518">
    <property type="entry name" value="HATPase_c"/>
    <property type="match status" value="1"/>
</dbReference>
<dbReference type="CDD" id="cd00082">
    <property type="entry name" value="HisKA"/>
    <property type="match status" value="1"/>
</dbReference>
<accession>A0ABQ4G3U6</accession>
<keyword evidence="8 11" id="KW-1133">Transmembrane helix</keyword>
<keyword evidence="9" id="KW-0902">Two-component regulatory system</keyword>
<dbReference type="SUPFAM" id="SSF55874">
    <property type="entry name" value="ATPase domain of HSP90 chaperone/DNA topoisomerase II/histidine kinase"/>
    <property type="match status" value="1"/>
</dbReference>
<evidence type="ECO:0000256" key="4">
    <source>
        <dbReference type="ARBA" id="ARBA00022553"/>
    </source>
</evidence>
<dbReference type="Gene3D" id="3.30.565.10">
    <property type="entry name" value="Histidine kinase-like ATPase, C-terminal domain"/>
    <property type="match status" value="1"/>
</dbReference>
<dbReference type="InterPro" id="IPR005467">
    <property type="entry name" value="His_kinase_dom"/>
</dbReference>
<organism evidence="14 15">
    <name type="scientific">Microbispora corallina</name>
    <dbReference type="NCBI Taxonomy" id="83302"/>
    <lineage>
        <taxon>Bacteria</taxon>
        <taxon>Bacillati</taxon>
        <taxon>Actinomycetota</taxon>
        <taxon>Actinomycetes</taxon>
        <taxon>Streptosporangiales</taxon>
        <taxon>Streptosporangiaceae</taxon>
        <taxon>Microbispora</taxon>
    </lineage>
</organism>
<dbReference type="Proteomes" id="UP000603904">
    <property type="component" value="Unassembled WGS sequence"/>
</dbReference>
<dbReference type="InterPro" id="IPR003594">
    <property type="entry name" value="HATPase_dom"/>
</dbReference>
<evidence type="ECO:0000256" key="9">
    <source>
        <dbReference type="ARBA" id="ARBA00023012"/>
    </source>
</evidence>
<dbReference type="InterPro" id="IPR036890">
    <property type="entry name" value="HATPase_C_sf"/>
</dbReference>
<dbReference type="PROSITE" id="PS50109">
    <property type="entry name" value="HIS_KIN"/>
    <property type="match status" value="1"/>
</dbReference>
<dbReference type="EMBL" id="BOOC01000024">
    <property type="protein sequence ID" value="GIH41722.1"/>
    <property type="molecule type" value="Genomic_DNA"/>
</dbReference>
<dbReference type="PROSITE" id="PS50885">
    <property type="entry name" value="HAMP"/>
    <property type="match status" value="1"/>
</dbReference>
<dbReference type="GO" id="GO:0016301">
    <property type="term" value="F:kinase activity"/>
    <property type="evidence" value="ECO:0007669"/>
    <property type="project" value="UniProtKB-KW"/>
</dbReference>
<comment type="catalytic activity">
    <reaction evidence="1">
        <text>ATP + protein L-histidine = ADP + protein N-phospho-L-histidine.</text>
        <dbReference type="EC" id="2.7.13.3"/>
    </reaction>
</comment>
<dbReference type="Pfam" id="PF00672">
    <property type="entry name" value="HAMP"/>
    <property type="match status" value="1"/>
</dbReference>
<evidence type="ECO:0000256" key="7">
    <source>
        <dbReference type="ARBA" id="ARBA00022777"/>
    </source>
</evidence>
<reference evidence="14 15" key="1">
    <citation type="submission" date="2021-01" db="EMBL/GenBank/DDBJ databases">
        <title>Whole genome shotgun sequence of Microbispora corallina NBRC 16416.</title>
        <authorList>
            <person name="Komaki H."/>
            <person name="Tamura T."/>
        </authorList>
    </citation>
    <scope>NUCLEOTIDE SEQUENCE [LARGE SCALE GENOMIC DNA]</scope>
    <source>
        <strain evidence="14 15">NBRC 16416</strain>
    </source>
</reference>
<dbReference type="PANTHER" id="PTHR45436">
    <property type="entry name" value="SENSOR HISTIDINE KINASE YKOH"/>
    <property type="match status" value="1"/>
</dbReference>
<dbReference type="InterPro" id="IPR050428">
    <property type="entry name" value="TCS_sensor_his_kinase"/>
</dbReference>
<feature type="domain" description="HAMP" evidence="13">
    <location>
        <begin position="180"/>
        <end position="233"/>
    </location>
</feature>
<name>A0ABQ4G3U6_9ACTN</name>
<dbReference type="SUPFAM" id="SSF158472">
    <property type="entry name" value="HAMP domain-like"/>
    <property type="match status" value="1"/>
</dbReference>
<keyword evidence="10 11" id="KW-0472">Membrane</keyword>
<keyword evidence="7 14" id="KW-0418">Kinase</keyword>
<comment type="subcellular location">
    <subcellularLocation>
        <location evidence="2">Cell membrane</location>
    </subcellularLocation>
</comment>
<proteinExistence type="predicted"/>
<dbReference type="Pfam" id="PF00512">
    <property type="entry name" value="HisKA"/>
    <property type="match status" value="1"/>
</dbReference>
<evidence type="ECO:0000256" key="3">
    <source>
        <dbReference type="ARBA" id="ARBA00012438"/>
    </source>
</evidence>
<keyword evidence="4" id="KW-0597">Phosphoprotein</keyword>
<dbReference type="PRINTS" id="PR00344">
    <property type="entry name" value="BCTRLSENSOR"/>
</dbReference>
<evidence type="ECO:0000313" key="14">
    <source>
        <dbReference type="EMBL" id="GIH41722.1"/>
    </source>
</evidence>
<dbReference type="EC" id="2.7.13.3" evidence="3"/>
<keyword evidence="15" id="KW-1185">Reference proteome</keyword>
<sequence length="453" mass="47537">MSLRTRLGLAGGAVVFCALLVASLILYPAIGSRLRDQIDLSLIQTAANSPQILDRLKQKTTEQGSAPAGSTGMVSVGSIQLQFVPPPVEPGPTDAFIPVTERDADVARLRDRPYFQDVSFRGVDYRVYTAPVPQTEGSLVRIARPRSDATATLGRLGVLLVVLTTAGGALALVVARLAADRVLRPVARLTETIEHVAATQELSARIAVRGDDEIGRLAGAFNAMMAELEDSVTAQRRLVADASHELRTPLTSLTTDLDLLADGQGLADPAAPELVGTAREQARRLGVLIGDLLDLARYGSSAHLEDVRLDLLAAHVVERASARAPGLRFAVDGEATLVLGDPDALERAVGNLLDNAVKWSPPGGAVHVRVRDGAVTVEDEGPGIDDADAPYVFDRFYRSAAARSRPGSGLGLAIVRQIAAAHGGTAALAPSRRGARLTLALPPLPAEAPPAEG</sequence>
<dbReference type="CDD" id="cd00075">
    <property type="entry name" value="HATPase"/>
    <property type="match status" value="1"/>
</dbReference>
<comment type="caution">
    <text evidence="14">The sequence shown here is derived from an EMBL/GenBank/DDBJ whole genome shotgun (WGS) entry which is preliminary data.</text>
</comment>
<evidence type="ECO:0000256" key="11">
    <source>
        <dbReference type="SAM" id="Phobius"/>
    </source>
</evidence>
<dbReference type="SMART" id="SM00388">
    <property type="entry name" value="HisKA"/>
    <property type="match status" value="1"/>
</dbReference>
<keyword evidence="6 11" id="KW-0812">Transmembrane</keyword>
<protein>
    <recommendedName>
        <fullName evidence="3">histidine kinase</fullName>
        <ecNumber evidence="3">2.7.13.3</ecNumber>
    </recommendedName>
</protein>
<evidence type="ECO:0000256" key="8">
    <source>
        <dbReference type="ARBA" id="ARBA00022989"/>
    </source>
</evidence>
<evidence type="ECO:0000256" key="10">
    <source>
        <dbReference type="ARBA" id="ARBA00023136"/>
    </source>
</evidence>